<accession>A0A2K9EPL5</accession>
<keyword evidence="2" id="KW-1185">Reference proteome</keyword>
<dbReference type="EMBL" id="CP025408">
    <property type="protein sequence ID" value="AUH33595.1"/>
    <property type="molecule type" value="Genomic_DNA"/>
</dbReference>
<dbReference type="Proteomes" id="UP000233742">
    <property type="component" value="Chromosome"/>
</dbReference>
<evidence type="ECO:0000313" key="1">
    <source>
        <dbReference type="EMBL" id="AUH33595.1"/>
    </source>
</evidence>
<name>A0A2K9EPL5_9RHOB</name>
<proteinExistence type="predicted"/>
<organism evidence="1 2">
    <name type="scientific">Paracoccus tegillarcae</name>
    <dbReference type="NCBI Taxonomy" id="1529068"/>
    <lineage>
        <taxon>Bacteria</taxon>
        <taxon>Pseudomonadati</taxon>
        <taxon>Pseudomonadota</taxon>
        <taxon>Alphaproteobacteria</taxon>
        <taxon>Rhodobacterales</taxon>
        <taxon>Paracoccaceae</taxon>
        <taxon>Paracoccus</taxon>
    </lineage>
</organism>
<dbReference type="AlphaFoldDB" id="A0A2K9EPL5"/>
<protein>
    <submittedName>
        <fullName evidence="1">Uncharacterized protein</fullName>
    </submittedName>
</protein>
<dbReference type="KEGG" id="paro:CUV01_09535"/>
<evidence type="ECO:0000313" key="2">
    <source>
        <dbReference type="Proteomes" id="UP000233742"/>
    </source>
</evidence>
<gene>
    <name evidence="1" type="ORF">CUV01_09535</name>
</gene>
<sequence length="219" mass="24317">MCKILCETRKEMCEGKHKGKTASSVAEGKAKNSPDLQRAVNKRYPKSTAAVNKHRYVRYDNALKSWNRAKVAKETIERHLDNVIRQIEKQAAKAVATKVGKAAARSWLKLVPVLNVISTAYDVYDLASTGVDIYQQIKQARAQFSGDVYSIRPDVAVMGENGQLQDIYDFKFDGDDWQPGQQEMYNKNLDDSGARARAKAINSNACGCNGPSFVPRTGV</sequence>
<reference evidence="1 2" key="1">
    <citation type="submission" date="2017-12" db="EMBL/GenBank/DDBJ databases">
        <authorList>
            <person name="Hurst M.R.H."/>
        </authorList>
    </citation>
    <scope>NUCLEOTIDE SEQUENCE [LARGE SCALE GENOMIC DNA]</scope>
    <source>
        <strain evidence="1 2">BM15</strain>
    </source>
</reference>